<name>A0ABR3VS82_9PEZI</name>
<organism evidence="1 2">
    <name type="scientific">Phialemonium thermophilum</name>
    <dbReference type="NCBI Taxonomy" id="223376"/>
    <lineage>
        <taxon>Eukaryota</taxon>
        <taxon>Fungi</taxon>
        <taxon>Dikarya</taxon>
        <taxon>Ascomycota</taxon>
        <taxon>Pezizomycotina</taxon>
        <taxon>Sordariomycetes</taxon>
        <taxon>Sordariomycetidae</taxon>
        <taxon>Cephalothecales</taxon>
        <taxon>Cephalothecaceae</taxon>
        <taxon>Phialemonium</taxon>
    </lineage>
</organism>
<dbReference type="EMBL" id="JAZHXJ010001659">
    <property type="protein sequence ID" value="KAL1844513.1"/>
    <property type="molecule type" value="Genomic_DNA"/>
</dbReference>
<comment type="caution">
    <text evidence="1">The sequence shown here is derived from an EMBL/GenBank/DDBJ whole genome shotgun (WGS) entry which is preliminary data.</text>
</comment>
<evidence type="ECO:0000313" key="1">
    <source>
        <dbReference type="EMBL" id="KAL1844513.1"/>
    </source>
</evidence>
<evidence type="ECO:0000313" key="2">
    <source>
        <dbReference type="Proteomes" id="UP001586593"/>
    </source>
</evidence>
<gene>
    <name evidence="1" type="ORF">VTK73DRAFT_2388</name>
</gene>
<reference evidence="1 2" key="1">
    <citation type="journal article" date="2024" name="Commun. Biol.">
        <title>Comparative genomic analysis of thermophilic fungi reveals convergent evolutionary adaptations and gene losses.</title>
        <authorList>
            <person name="Steindorff A.S."/>
            <person name="Aguilar-Pontes M.V."/>
            <person name="Robinson A.J."/>
            <person name="Andreopoulos B."/>
            <person name="LaButti K."/>
            <person name="Kuo A."/>
            <person name="Mondo S."/>
            <person name="Riley R."/>
            <person name="Otillar R."/>
            <person name="Haridas S."/>
            <person name="Lipzen A."/>
            <person name="Grimwood J."/>
            <person name="Schmutz J."/>
            <person name="Clum A."/>
            <person name="Reid I.D."/>
            <person name="Moisan M.C."/>
            <person name="Butler G."/>
            <person name="Nguyen T.T.M."/>
            <person name="Dewar K."/>
            <person name="Conant G."/>
            <person name="Drula E."/>
            <person name="Henrissat B."/>
            <person name="Hansel C."/>
            <person name="Singer S."/>
            <person name="Hutchinson M.I."/>
            <person name="de Vries R.P."/>
            <person name="Natvig D.O."/>
            <person name="Powell A.J."/>
            <person name="Tsang A."/>
            <person name="Grigoriev I.V."/>
        </authorList>
    </citation>
    <scope>NUCLEOTIDE SEQUENCE [LARGE SCALE GENOMIC DNA]</scope>
    <source>
        <strain evidence="1 2">ATCC 24622</strain>
    </source>
</reference>
<accession>A0ABR3VS82</accession>
<protein>
    <submittedName>
        <fullName evidence="1">Uncharacterized protein</fullName>
    </submittedName>
</protein>
<dbReference type="Proteomes" id="UP001586593">
    <property type="component" value="Unassembled WGS sequence"/>
</dbReference>
<proteinExistence type="predicted"/>
<sequence length="66" mass="7680">MHSPLYFWTTALGFVMVGDCHRWLVGWCRIYFFLSSLLSCLDHHPILKVGSVKELQCAYSGIIYLR</sequence>
<keyword evidence="2" id="KW-1185">Reference proteome</keyword>